<organism evidence="1 2">
    <name type="scientific">Fusarium oxysporum f. sp. rapae</name>
    <dbReference type="NCBI Taxonomy" id="485398"/>
    <lineage>
        <taxon>Eukaryota</taxon>
        <taxon>Fungi</taxon>
        <taxon>Dikarya</taxon>
        <taxon>Ascomycota</taxon>
        <taxon>Pezizomycotina</taxon>
        <taxon>Sordariomycetes</taxon>
        <taxon>Hypocreomycetidae</taxon>
        <taxon>Hypocreales</taxon>
        <taxon>Nectriaceae</taxon>
        <taxon>Fusarium</taxon>
        <taxon>Fusarium oxysporum species complex</taxon>
    </lineage>
</organism>
<name>A0A8J5PHI5_FUSOX</name>
<evidence type="ECO:0000313" key="2">
    <source>
        <dbReference type="Proteomes" id="UP000694050"/>
    </source>
</evidence>
<gene>
    <name evidence="1" type="ORF">Forpe1208_v000579</name>
</gene>
<comment type="caution">
    <text evidence="1">The sequence shown here is derived from an EMBL/GenBank/DDBJ whole genome shotgun (WGS) entry which is preliminary data.</text>
</comment>
<dbReference type="EMBL" id="JAELUQ010000001">
    <property type="protein sequence ID" value="KAG7422305.1"/>
    <property type="molecule type" value="Genomic_DNA"/>
</dbReference>
<sequence length="88" mass="9859">MDLSPLAALQLVKTTYSTRVPVTQSVHERRKAACRVFNSRIPLSSPQPPRFFSLKFAQWETFAHLPDVWLALGSISSLNGPLSNPFSF</sequence>
<evidence type="ECO:0000313" key="1">
    <source>
        <dbReference type="EMBL" id="KAG7422305.1"/>
    </source>
</evidence>
<dbReference type="Proteomes" id="UP000694050">
    <property type="component" value="Unassembled WGS sequence"/>
</dbReference>
<proteinExistence type="predicted"/>
<reference evidence="1" key="1">
    <citation type="submission" date="2021-04" db="EMBL/GenBank/DDBJ databases">
        <title>First draft genome resource for Brassicaceae pathogens Fusarium oxysporum f. sp. raphani and Fusarium oxysporum f. sp. rapae.</title>
        <authorList>
            <person name="Asai S."/>
        </authorList>
    </citation>
    <scope>NUCLEOTIDE SEQUENCE</scope>
    <source>
        <strain evidence="1">Tf1208</strain>
    </source>
</reference>
<dbReference type="AlphaFoldDB" id="A0A8J5PHI5"/>
<protein>
    <submittedName>
        <fullName evidence="1">Uncharacterized protein</fullName>
    </submittedName>
</protein>
<accession>A0A8J5PHI5</accession>